<accession>A0A2T3MVU5</accession>
<dbReference type="Pfam" id="PF17803">
    <property type="entry name" value="Cadherin_4"/>
    <property type="match status" value="1"/>
</dbReference>
<evidence type="ECO:0000313" key="3">
    <source>
        <dbReference type="Proteomes" id="UP000240904"/>
    </source>
</evidence>
<dbReference type="PROSITE" id="PS50268">
    <property type="entry name" value="CADHERIN_2"/>
    <property type="match status" value="1"/>
</dbReference>
<evidence type="ECO:0000313" key="2">
    <source>
        <dbReference type="EMBL" id="PSW03953.1"/>
    </source>
</evidence>
<feature type="non-terminal residue" evidence="2">
    <location>
        <position position="399"/>
    </location>
</feature>
<dbReference type="InterPro" id="IPR040853">
    <property type="entry name" value="RapA2_cadherin-like"/>
</dbReference>
<dbReference type="InterPro" id="IPR013783">
    <property type="entry name" value="Ig-like_fold"/>
</dbReference>
<proteinExistence type="predicted"/>
<dbReference type="InterPro" id="IPR010221">
    <property type="entry name" value="VCBS_dom"/>
</dbReference>
<dbReference type="Pfam" id="PF17963">
    <property type="entry name" value="Big_9"/>
    <property type="match status" value="1"/>
</dbReference>
<reference evidence="2 3" key="1">
    <citation type="submission" date="2018-03" db="EMBL/GenBank/DDBJ databases">
        <title>Whole genome sequencing of Histamine producing bacteria.</title>
        <authorList>
            <person name="Butler K."/>
        </authorList>
    </citation>
    <scope>NUCLEOTIDE SEQUENCE [LARGE SCALE GENOMIC DNA]</scope>
    <source>
        <strain evidence="2 3">DSM 16190</strain>
    </source>
</reference>
<dbReference type="SUPFAM" id="SSF49313">
    <property type="entry name" value="Cadherin-like"/>
    <property type="match status" value="1"/>
</dbReference>
<dbReference type="NCBIfam" id="NF033682">
    <property type="entry name" value="retention_LapA"/>
    <property type="match status" value="1"/>
</dbReference>
<dbReference type="GO" id="GO:0016020">
    <property type="term" value="C:membrane"/>
    <property type="evidence" value="ECO:0007669"/>
    <property type="project" value="InterPro"/>
</dbReference>
<evidence type="ECO:0000259" key="1">
    <source>
        <dbReference type="PROSITE" id="PS50268"/>
    </source>
</evidence>
<comment type="caution">
    <text evidence="2">The sequence shown here is derived from an EMBL/GenBank/DDBJ whole genome shotgun (WGS) entry which is preliminary data.</text>
</comment>
<organism evidence="2 3">
    <name type="scientific">Photobacterium lipolyticum</name>
    <dbReference type="NCBI Taxonomy" id="266810"/>
    <lineage>
        <taxon>Bacteria</taxon>
        <taxon>Pseudomonadati</taxon>
        <taxon>Pseudomonadota</taxon>
        <taxon>Gammaproteobacteria</taxon>
        <taxon>Vibrionales</taxon>
        <taxon>Vibrionaceae</taxon>
        <taxon>Photobacterium</taxon>
    </lineage>
</organism>
<dbReference type="EMBL" id="PYMC01000012">
    <property type="protein sequence ID" value="PSW03953.1"/>
    <property type="molecule type" value="Genomic_DNA"/>
</dbReference>
<dbReference type="InterPro" id="IPR015919">
    <property type="entry name" value="Cadherin-like_sf"/>
</dbReference>
<protein>
    <recommendedName>
        <fullName evidence="1">Cadherin domain-containing protein</fullName>
    </recommendedName>
</protein>
<dbReference type="InterPro" id="IPR047777">
    <property type="entry name" value="LapA-like_RM"/>
</dbReference>
<name>A0A2T3MVU5_9GAMM</name>
<dbReference type="GO" id="GO:0007156">
    <property type="term" value="P:homophilic cell adhesion via plasma membrane adhesion molecules"/>
    <property type="evidence" value="ECO:0007669"/>
    <property type="project" value="InterPro"/>
</dbReference>
<feature type="domain" description="Cadherin" evidence="1">
    <location>
        <begin position="112"/>
        <end position="220"/>
    </location>
</feature>
<dbReference type="Gene3D" id="2.60.40.10">
    <property type="entry name" value="Immunoglobulins"/>
    <property type="match status" value="2"/>
</dbReference>
<dbReference type="AlphaFoldDB" id="A0A2T3MVU5"/>
<keyword evidence="3" id="KW-1185">Reference proteome</keyword>
<gene>
    <name evidence="2" type="ORF">C9I89_16290</name>
</gene>
<dbReference type="GO" id="GO:0005509">
    <property type="term" value="F:calcium ion binding"/>
    <property type="evidence" value="ECO:0007669"/>
    <property type="project" value="InterPro"/>
</dbReference>
<dbReference type="NCBIfam" id="TIGR01965">
    <property type="entry name" value="VCBS_repeat"/>
    <property type="match status" value="3"/>
</dbReference>
<sequence length="399" mass="41425">MLSDEGVKVTKLDSSVSFSPEVAEGTSFGADDVAAIQQAILADQDPTQILEATAAGSANVGASNQGFVVVNYDYDKVQAEAGFDTTFNDNLALDEEDPRSSALQTAPLIVNEAPVAQAKIDNAREGGEIVSGKVTATDADGDTLTYKLVDQAIPAGLTFNEDGSYTFDPTHDVYNSLKEGETTDVQVTYQVDDGHGGKDTQTLTITITGTNDVADITPSADGTDQGAVKEDVTLTTGGKLEVSDVDAGEAVFAPQSKVAGEHGTFSIDAEGNWTYELDNNDPAVQALKEGETLPAETFEVKSADGSASHPITVTITGTNDVADITPSADGADQGAVKEDVTLTTGGKLEVSDVDAGEAVFAPQSKVAGEHGTFSIDAEGNWTYELDNNDPAVQALKEGE</sequence>
<dbReference type="InterPro" id="IPR002126">
    <property type="entry name" value="Cadherin-like_dom"/>
</dbReference>
<dbReference type="Proteomes" id="UP000240904">
    <property type="component" value="Unassembled WGS sequence"/>
</dbReference>